<evidence type="ECO:0000256" key="3">
    <source>
        <dbReference type="SAM" id="Phobius"/>
    </source>
</evidence>
<keyword evidence="3" id="KW-0472">Membrane</keyword>
<dbReference type="GO" id="GO:0006260">
    <property type="term" value="P:DNA replication"/>
    <property type="evidence" value="ECO:0007669"/>
    <property type="project" value="UniProtKB-KW"/>
</dbReference>
<dbReference type="EMBL" id="JENJ01000064">
    <property type="protein sequence ID" value="KGM94685.1"/>
    <property type="molecule type" value="Genomic_DNA"/>
</dbReference>
<proteinExistence type="predicted"/>
<dbReference type="PROSITE" id="PS50005">
    <property type="entry name" value="TPR"/>
    <property type="match status" value="3"/>
</dbReference>
<accession>A0A0A0I4T7</accession>
<evidence type="ECO:0000313" key="5">
    <source>
        <dbReference type="EMBL" id="KGM94685.1"/>
    </source>
</evidence>
<sequence>MKNMDNLYGILQIDDKARSIEIKKAYIKMLRQYPPEKSPEQFKKIREAYEILVDPILKAEYNAFMNYKDKIEEYRKKGNNALEKKQYRRAILYYKKILLIEPKITFAKNKLGLAFFYNNQYEEAIIQFRELIQLNPKNSIFYNNLAYVYKEQKKYDVAEELLLKSYELDETNEKTVLVLGDIYIVTEKYHKGIEFLNKCINESDSDCFRQIMYYLKVLNIYIHINNIDSIEKTLKCIKNIVPYEERIKEYIVWKLYKIAEELLEKNNYAIGNKICEVSMTIDEQNQKFVKLYNKFQKLLKVYDYIKLLIDDKRVMEALKKPILYYLHWDEYNEKDFIIKKEKNIQEIRESIESNFLDVITSVDILKKEYIILYNYKRELYEQAYNMAEENKQNSEMPTEVRDIFSESIDIDEDWPTLYNDSINIKRKYSLKKRYFKILLICIIIFAVLGTIVYKFHLFKKI</sequence>
<dbReference type="PANTHER" id="PTHR12558:SF13">
    <property type="entry name" value="CELL DIVISION CYCLE PROTEIN 27 HOMOLOG"/>
    <property type="match status" value="1"/>
</dbReference>
<dbReference type="InterPro" id="IPR018253">
    <property type="entry name" value="DnaJ_domain_CS"/>
</dbReference>
<dbReference type="AlphaFoldDB" id="A0A0A0I4T7"/>
<evidence type="ECO:0000313" key="6">
    <source>
        <dbReference type="Proteomes" id="UP000030012"/>
    </source>
</evidence>
<dbReference type="Pfam" id="PF00226">
    <property type="entry name" value="DnaJ"/>
    <property type="match status" value="1"/>
</dbReference>
<dbReference type="InterPro" id="IPR011990">
    <property type="entry name" value="TPR-like_helical_dom_sf"/>
</dbReference>
<evidence type="ECO:0000256" key="2">
    <source>
        <dbReference type="PROSITE-ProRule" id="PRU00339"/>
    </source>
</evidence>
<gene>
    <name evidence="5" type="ORF">Z968_11265</name>
</gene>
<keyword evidence="2" id="KW-0802">TPR repeat</keyword>
<protein>
    <recommendedName>
        <fullName evidence="4">J domain-containing protein</fullName>
    </recommendedName>
</protein>
<feature type="transmembrane region" description="Helical" evidence="3">
    <location>
        <begin position="434"/>
        <end position="455"/>
    </location>
</feature>
<reference evidence="5 6" key="1">
    <citation type="submission" date="2014-01" db="EMBL/GenBank/DDBJ databases">
        <title>Plasmidome dynamics in the species complex Clostridium novyi sensu lato converts strains of independent lineages into distinctly different pathogens.</title>
        <authorList>
            <person name="Skarin H."/>
            <person name="Segerman B."/>
        </authorList>
    </citation>
    <scope>NUCLEOTIDE SEQUENCE [LARGE SCALE GENOMIC DNA]</scope>
    <source>
        <strain evidence="5 6">4552</strain>
    </source>
</reference>
<feature type="repeat" description="TPR" evidence="2">
    <location>
        <begin position="105"/>
        <end position="138"/>
    </location>
</feature>
<keyword evidence="3" id="KW-0812">Transmembrane</keyword>
<dbReference type="InterPro" id="IPR019734">
    <property type="entry name" value="TPR_rpt"/>
</dbReference>
<dbReference type="PANTHER" id="PTHR12558">
    <property type="entry name" value="CELL DIVISION CYCLE 16,23,27"/>
    <property type="match status" value="1"/>
</dbReference>
<feature type="repeat" description="TPR" evidence="2">
    <location>
        <begin position="71"/>
        <end position="104"/>
    </location>
</feature>
<comment type="caution">
    <text evidence="5">The sequence shown here is derived from an EMBL/GenBank/DDBJ whole genome shotgun (WGS) entry which is preliminary data.</text>
</comment>
<dbReference type="Pfam" id="PF13414">
    <property type="entry name" value="TPR_11"/>
    <property type="match status" value="1"/>
</dbReference>
<feature type="repeat" description="TPR" evidence="2">
    <location>
        <begin position="139"/>
        <end position="172"/>
    </location>
</feature>
<dbReference type="InterPro" id="IPR001623">
    <property type="entry name" value="DnaJ_domain"/>
</dbReference>
<dbReference type="InterPro" id="IPR036869">
    <property type="entry name" value="J_dom_sf"/>
</dbReference>
<keyword evidence="3" id="KW-1133">Transmembrane helix</keyword>
<feature type="domain" description="J" evidence="4">
    <location>
        <begin position="6"/>
        <end position="65"/>
    </location>
</feature>
<dbReference type="SMART" id="SM00271">
    <property type="entry name" value="DnaJ"/>
    <property type="match status" value="1"/>
</dbReference>
<dbReference type="PROSITE" id="PS50076">
    <property type="entry name" value="DNAJ_2"/>
    <property type="match status" value="1"/>
</dbReference>
<name>A0A0A0I4T7_CLONO</name>
<dbReference type="SUPFAM" id="SSF48452">
    <property type="entry name" value="TPR-like"/>
    <property type="match status" value="1"/>
</dbReference>
<dbReference type="OrthoDB" id="129696at2"/>
<evidence type="ECO:0000259" key="4">
    <source>
        <dbReference type="PROSITE" id="PS50076"/>
    </source>
</evidence>
<evidence type="ECO:0000256" key="1">
    <source>
        <dbReference type="ARBA" id="ARBA00022705"/>
    </source>
</evidence>
<keyword evidence="1" id="KW-0235">DNA replication</keyword>
<dbReference type="SUPFAM" id="SSF46565">
    <property type="entry name" value="Chaperone J-domain"/>
    <property type="match status" value="1"/>
</dbReference>
<dbReference type="Gene3D" id="1.25.40.10">
    <property type="entry name" value="Tetratricopeptide repeat domain"/>
    <property type="match status" value="1"/>
</dbReference>
<dbReference type="CDD" id="cd06257">
    <property type="entry name" value="DnaJ"/>
    <property type="match status" value="1"/>
</dbReference>
<dbReference type="PRINTS" id="PR00625">
    <property type="entry name" value="JDOMAIN"/>
</dbReference>
<dbReference type="Gene3D" id="1.10.287.110">
    <property type="entry name" value="DnaJ domain"/>
    <property type="match status" value="1"/>
</dbReference>
<dbReference type="Proteomes" id="UP000030012">
    <property type="component" value="Unassembled WGS sequence"/>
</dbReference>
<dbReference type="PROSITE" id="PS00636">
    <property type="entry name" value="DNAJ_1"/>
    <property type="match status" value="1"/>
</dbReference>
<dbReference type="SMART" id="SM00028">
    <property type="entry name" value="TPR"/>
    <property type="match status" value="4"/>
</dbReference>
<organism evidence="5 6">
    <name type="scientific">Clostridium novyi A str. 4552</name>
    <dbReference type="NCBI Taxonomy" id="1444289"/>
    <lineage>
        <taxon>Bacteria</taxon>
        <taxon>Bacillati</taxon>
        <taxon>Bacillota</taxon>
        <taxon>Clostridia</taxon>
        <taxon>Eubacteriales</taxon>
        <taxon>Clostridiaceae</taxon>
        <taxon>Clostridium</taxon>
    </lineage>
</organism>